<evidence type="ECO:0000256" key="2">
    <source>
        <dbReference type="SAM" id="SignalP"/>
    </source>
</evidence>
<dbReference type="PANTHER" id="PTHR35936">
    <property type="entry name" value="MEMBRANE-BOUND LYTIC MUREIN TRANSGLYCOSYLASE F"/>
    <property type="match status" value="1"/>
</dbReference>
<name>A0A840S5N2_9BURK</name>
<dbReference type="Proteomes" id="UP000554837">
    <property type="component" value="Unassembled WGS sequence"/>
</dbReference>
<evidence type="ECO:0000313" key="5">
    <source>
        <dbReference type="Proteomes" id="UP000554837"/>
    </source>
</evidence>
<dbReference type="SUPFAM" id="SSF53850">
    <property type="entry name" value="Periplasmic binding protein-like II"/>
    <property type="match status" value="1"/>
</dbReference>
<evidence type="ECO:0000313" key="4">
    <source>
        <dbReference type="EMBL" id="MBB5203810.1"/>
    </source>
</evidence>
<comment type="caution">
    <text evidence="4">The sequence shown here is derived from an EMBL/GenBank/DDBJ whole genome shotgun (WGS) entry which is preliminary data.</text>
</comment>
<proteinExistence type="predicted"/>
<dbReference type="RefSeq" id="WP_138857167.1">
    <property type="nucleotide sequence ID" value="NZ_CP040709.1"/>
</dbReference>
<feature type="chain" id="PRO_5032377555" evidence="2">
    <location>
        <begin position="19"/>
        <end position="242"/>
    </location>
</feature>
<dbReference type="InterPro" id="IPR001638">
    <property type="entry name" value="Solute-binding_3/MltF_N"/>
</dbReference>
<dbReference type="Gene3D" id="3.40.190.10">
    <property type="entry name" value="Periplasmic binding protein-like II"/>
    <property type="match status" value="2"/>
</dbReference>
<evidence type="ECO:0000259" key="3">
    <source>
        <dbReference type="Pfam" id="PF00497"/>
    </source>
</evidence>
<keyword evidence="1 2" id="KW-0732">Signal</keyword>
<gene>
    <name evidence="4" type="ORF">HNQ51_001103</name>
</gene>
<feature type="signal peptide" evidence="2">
    <location>
        <begin position="1"/>
        <end position="18"/>
    </location>
</feature>
<reference evidence="4 5" key="1">
    <citation type="submission" date="2020-08" db="EMBL/GenBank/DDBJ databases">
        <title>Genomic Encyclopedia of Type Strains, Phase IV (KMG-IV): sequencing the most valuable type-strain genomes for metagenomic binning, comparative biology and taxonomic classification.</title>
        <authorList>
            <person name="Goeker M."/>
        </authorList>
    </citation>
    <scope>NUCLEOTIDE SEQUENCE [LARGE SCALE GENOMIC DNA]</scope>
    <source>
        <strain evidence="4 5">DSM 23958</strain>
    </source>
</reference>
<dbReference type="AlphaFoldDB" id="A0A840S5N2"/>
<accession>A0A840S5N2</accession>
<dbReference type="EMBL" id="JACHHO010000001">
    <property type="protein sequence ID" value="MBB5203810.1"/>
    <property type="molecule type" value="Genomic_DNA"/>
</dbReference>
<keyword evidence="5" id="KW-1185">Reference proteome</keyword>
<dbReference type="OrthoDB" id="8885114at2"/>
<sequence>MKPWALALLLAACTGAAAATAPPLRMVAPTNLTEPIARFERGELVGGVLKDLGDTLARRLGRTPLYVSLPGKRVSDAMQAGAADLVCYVLPGWIDGDYLWSQPILPNAEVVATRPEAPPIKKLADLEGRRVGTISGYRYSHLLSSPGAALPFERFDAPDTRANLAKLAAARMPYAIVEELALRHFMQQRPEADLRLGLVISRYTAPCALSRQSTVTLESVNQALGQIVREGEMQRILRRYGG</sequence>
<feature type="domain" description="Solute-binding protein family 3/N-terminal" evidence="3">
    <location>
        <begin position="45"/>
        <end position="242"/>
    </location>
</feature>
<evidence type="ECO:0000256" key="1">
    <source>
        <dbReference type="ARBA" id="ARBA00022729"/>
    </source>
</evidence>
<dbReference type="PANTHER" id="PTHR35936:SF6">
    <property type="entry name" value="AMINO ACID ABC TRANSPORTER SUBSTRATE-BINDING PAAT FAMILY PROTEIN"/>
    <property type="match status" value="1"/>
</dbReference>
<dbReference type="Pfam" id="PF00497">
    <property type="entry name" value="SBP_bac_3"/>
    <property type="match status" value="1"/>
</dbReference>
<protein>
    <submittedName>
        <fullName evidence="4">ABC-type amino acid transport substrate-binding protein</fullName>
    </submittedName>
</protein>
<organism evidence="4 5">
    <name type="scientific">Inhella inkyongensis</name>
    <dbReference type="NCBI Taxonomy" id="392593"/>
    <lineage>
        <taxon>Bacteria</taxon>
        <taxon>Pseudomonadati</taxon>
        <taxon>Pseudomonadota</taxon>
        <taxon>Betaproteobacteria</taxon>
        <taxon>Burkholderiales</taxon>
        <taxon>Sphaerotilaceae</taxon>
        <taxon>Inhella</taxon>
    </lineage>
</organism>